<sequence length="121" mass="13779">MNKNYPVHFVFLLFLFSCSKEGDYINDRIVFASPEITSENVTYQNYVKPLLTKNCATCHGVDGSAETWWLNTHSYENALRFANPIATTIINGTMPPPPKFPFSQRDRDLMAAWIAKGMPEN</sequence>
<feature type="domain" description="Cytochrome c" evidence="4">
    <location>
        <begin position="50"/>
        <end position="114"/>
    </location>
</feature>
<evidence type="ECO:0000256" key="3">
    <source>
        <dbReference type="ARBA" id="ARBA00023004"/>
    </source>
</evidence>
<dbReference type="EMBL" id="VJZL01000001">
    <property type="protein sequence ID" value="TRX13458.1"/>
    <property type="molecule type" value="Genomic_DNA"/>
</dbReference>
<keyword evidence="7" id="KW-1185">Reference proteome</keyword>
<dbReference type="GO" id="GO:0020037">
    <property type="term" value="F:heme binding"/>
    <property type="evidence" value="ECO:0007669"/>
    <property type="project" value="InterPro"/>
</dbReference>
<organism evidence="6 8">
    <name type="scientific">Flavobacterium gawalongense</name>
    <dbReference type="NCBI Taxonomy" id="2594432"/>
    <lineage>
        <taxon>Bacteria</taxon>
        <taxon>Pseudomonadati</taxon>
        <taxon>Bacteroidota</taxon>
        <taxon>Flavobacteriia</taxon>
        <taxon>Flavobacteriales</taxon>
        <taxon>Flavobacteriaceae</taxon>
        <taxon>Flavobacterium</taxon>
    </lineage>
</organism>
<dbReference type="GO" id="GO:0046872">
    <property type="term" value="F:metal ion binding"/>
    <property type="evidence" value="ECO:0007669"/>
    <property type="project" value="UniProtKB-KW"/>
</dbReference>
<evidence type="ECO:0000259" key="4">
    <source>
        <dbReference type="Pfam" id="PF13442"/>
    </source>
</evidence>
<dbReference type="OrthoDB" id="9786191at2"/>
<keyword evidence="2" id="KW-0479">Metal-binding</keyword>
<keyword evidence="1" id="KW-0349">Heme</keyword>
<comment type="caution">
    <text evidence="6">The sequence shown here is derived from an EMBL/GenBank/DDBJ whole genome shotgun (WGS) entry which is preliminary data.</text>
</comment>
<accession>A0A553BZ44</accession>
<dbReference type="Gene3D" id="1.10.760.10">
    <property type="entry name" value="Cytochrome c-like domain"/>
    <property type="match status" value="1"/>
</dbReference>
<name>A0A553BZ44_9FLAO</name>
<protein>
    <submittedName>
        <fullName evidence="6">Cytochrome c</fullName>
    </submittedName>
</protein>
<reference evidence="7 8" key="1">
    <citation type="submission" date="2019-07" db="EMBL/GenBank/DDBJ databases">
        <title>Novel species of Flavobacterium.</title>
        <authorList>
            <person name="Liu Q."/>
            <person name="Xin Y.-H."/>
        </authorList>
    </citation>
    <scope>NUCLEOTIDE SEQUENCE [LARGE SCALE GENOMIC DNA]</scope>
    <source>
        <strain evidence="5 7">GSP39</strain>
        <strain evidence="6 8">GSR22</strain>
    </source>
</reference>
<proteinExistence type="predicted"/>
<dbReference type="InterPro" id="IPR009056">
    <property type="entry name" value="Cyt_c-like_dom"/>
</dbReference>
<gene>
    <name evidence="6" type="ORF">FNW11_00935</name>
    <name evidence="5" type="ORF">FNW12_00415</name>
</gene>
<evidence type="ECO:0000256" key="2">
    <source>
        <dbReference type="ARBA" id="ARBA00022723"/>
    </source>
</evidence>
<dbReference type="SUPFAM" id="SSF46626">
    <property type="entry name" value="Cytochrome c"/>
    <property type="match status" value="1"/>
</dbReference>
<dbReference type="AlphaFoldDB" id="A0A553BZ44"/>
<evidence type="ECO:0000256" key="1">
    <source>
        <dbReference type="ARBA" id="ARBA00022617"/>
    </source>
</evidence>
<dbReference type="Proteomes" id="UP000318669">
    <property type="component" value="Unassembled WGS sequence"/>
</dbReference>
<dbReference type="GO" id="GO:0009055">
    <property type="term" value="F:electron transfer activity"/>
    <property type="evidence" value="ECO:0007669"/>
    <property type="project" value="InterPro"/>
</dbReference>
<dbReference type="PROSITE" id="PS51257">
    <property type="entry name" value="PROKAR_LIPOPROTEIN"/>
    <property type="match status" value="1"/>
</dbReference>
<dbReference type="InterPro" id="IPR036909">
    <property type="entry name" value="Cyt_c-like_dom_sf"/>
</dbReference>
<evidence type="ECO:0000313" key="7">
    <source>
        <dbReference type="Proteomes" id="UP000318528"/>
    </source>
</evidence>
<evidence type="ECO:0000313" key="6">
    <source>
        <dbReference type="EMBL" id="TRX13458.1"/>
    </source>
</evidence>
<dbReference type="Pfam" id="PF13442">
    <property type="entry name" value="Cytochrome_CBB3"/>
    <property type="match status" value="1"/>
</dbReference>
<dbReference type="EMBL" id="VJZN01000001">
    <property type="protein sequence ID" value="TRX10409.1"/>
    <property type="molecule type" value="Genomic_DNA"/>
</dbReference>
<dbReference type="RefSeq" id="WP_143385756.1">
    <property type="nucleotide sequence ID" value="NZ_VJZL01000001.1"/>
</dbReference>
<evidence type="ECO:0000313" key="8">
    <source>
        <dbReference type="Proteomes" id="UP000318669"/>
    </source>
</evidence>
<dbReference type="Proteomes" id="UP000318528">
    <property type="component" value="Unassembled WGS sequence"/>
</dbReference>
<evidence type="ECO:0000313" key="5">
    <source>
        <dbReference type="EMBL" id="TRX10409.1"/>
    </source>
</evidence>
<keyword evidence="3" id="KW-0408">Iron</keyword>